<dbReference type="OrthoDB" id="3359674at2759"/>
<dbReference type="Gene3D" id="3.80.10.10">
    <property type="entry name" value="Ribonuclease Inhibitor"/>
    <property type="match status" value="1"/>
</dbReference>
<feature type="region of interest" description="Disordered" evidence="1">
    <location>
        <begin position="298"/>
        <end position="317"/>
    </location>
</feature>
<protein>
    <recommendedName>
        <fullName evidence="3">F-box domain-containing protein</fullName>
    </recommendedName>
</protein>
<name>F8NYC8_SERL9</name>
<evidence type="ECO:0000313" key="2">
    <source>
        <dbReference type="EMBL" id="EGO23599.1"/>
    </source>
</evidence>
<dbReference type="RefSeq" id="XP_007319361.1">
    <property type="nucleotide sequence ID" value="XM_007319299.1"/>
</dbReference>
<evidence type="ECO:0008006" key="3">
    <source>
        <dbReference type="Google" id="ProtNLM"/>
    </source>
</evidence>
<proteinExistence type="predicted"/>
<sequence>MKAKTDSPISRLPAELLIEIFALCSLAASPDPYIPLTISKVCSFWREVLWISPRAWQFIRVQDSDRSIASIRSQIELWIARSAPLPFDLHLELADTTRLLPIISCFFPHLDRWRNCTIATEGNRVLTSFPNLIHSAPCRTLHRLDINVRGSDDIDDDEILLYSCGSTAFRHISMRIFVPKLPLAHTMNPLHFTHLNIAEHSFEHTFEENLRSSELLDFLAACPQLEHLHLQGTSFDEGSSPYQPTPRVVSLPRLQKLMLRCMCTQRSILSHLHTPALRELHLISINIDLMLSPYHATEEGDSDDEAHDFSQSPWSDHQTGMGLRKLLTRSNPPLEVLDMDLSDMRTKDFRWVFDKLENLKHFSIIGSDMSNKVIQFFKPMCLLEDGDGVNVRVRMPRLRTLKLYSCQQFSGEALVDALSKRILFTDKATPGSTLTEVVISDCRGFTPRHAQDLSWSLRNRLHWS</sequence>
<organism>
    <name type="scientific">Serpula lacrymans var. lacrymans (strain S7.9)</name>
    <name type="common">Dry rot fungus</name>
    <dbReference type="NCBI Taxonomy" id="578457"/>
    <lineage>
        <taxon>Eukaryota</taxon>
        <taxon>Fungi</taxon>
        <taxon>Dikarya</taxon>
        <taxon>Basidiomycota</taxon>
        <taxon>Agaricomycotina</taxon>
        <taxon>Agaricomycetes</taxon>
        <taxon>Agaricomycetidae</taxon>
        <taxon>Boletales</taxon>
        <taxon>Coniophorineae</taxon>
        <taxon>Serpulaceae</taxon>
        <taxon>Serpula</taxon>
    </lineage>
</organism>
<gene>
    <name evidence="2" type="ORF">SERLADRAFT_370462</name>
</gene>
<dbReference type="Proteomes" id="UP000008064">
    <property type="component" value="Unassembled WGS sequence"/>
</dbReference>
<accession>F8NYC8</accession>
<dbReference type="InterPro" id="IPR032675">
    <property type="entry name" value="LRR_dom_sf"/>
</dbReference>
<dbReference type="EMBL" id="GL945435">
    <property type="protein sequence ID" value="EGO23599.1"/>
    <property type="molecule type" value="Genomic_DNA"/>
</dbReference>
<dbReference type="AlphaFoldDB" id="F8NYC8"/>
<dbReference type="KEGG" id="sla:SERLADRAFT_370462"/>
<dbReference type="GeneID" id="18810352"/>
<reference evidence="2" key="1">
    <citation type="submission" date="2011-04" db="EMBL/GenBank/DDBJ databases">
        <title>Evolution of plant cell wall degrading machinery underlies the functional diversity of forest fungi.</title>
        <authorList>
            <consortium name="US DOE Joint Genome Institute (JGI-PGF)"/>
            <person name="Eastwood D.C."/>
            <person name="Floudas D."/>
            <person name="Binder M."/>
            <person name="Majcherczyk A."/>
            <person name="Schneider P."/>
            <person name="Aerts A."/>
            <person name="Asiegbu F.O."/>
            <person name="Baker S.E."/>
            <person name="Barry K."/>
            <person name="Bendiksby M."/>
            <person name="Blumentritt M."/>
            <person name="Coutinho P.M."/>
            <person name="Cullen D."/>
            <person name="Cullen D."/>
            <person name="Gathman A."/>
            <person name="Goodell B."/>
            <person name="Henrissat B."/>
            <person name="Ihrmark K."/>
            <person name="Kauserud H."/>
            <person name="Kohler A."/>
            <person name="LaButti K."/>
            <person name="Lapidus A."/>
            <person name="Lavin J.L."/>
            <person name="Lee Y.-H."/>
            <person name="Lindquist E."/>
            <person name="Lilly W."/>
            <person name="Lucas S."/>
            <person name="Morin E."/>
            <person name="Murat C."/>
            <person name="Oguiza J.A."/>
            <person name="Park J."/>
            <person name="Pisabarro A.G."/>
            <person name="Riley R."/>
            <person name="Rosling A."/>
            <person name="Salamov A."/>
            <person name="Schmidt O."/>
            <person name="Schmutz J."/>
            <person name="Skrede I."/>
            <person name="Stenlid J."/>
            <person name="Wiebenga A."/>
            <person name="Xie X."/>
            <person name="Kues U."/>
            <person name="Hibbett D.S."/>
            <person name="Hoffmeister D."/>
            <person name="Hogberg N."/>
            <person name="Martin F."/>
            <person name="Grigoriev I.V."/>
            <person name="Watkinson S.C."/>
        </authorList>
    </citation>
    <scope>NUCLEOTIDE SEQUENCE</scope>
    <source>
        <strain evidence="2">S7.9</strain>
    </source>
</reference>
<dbReference type="HOGENOM" id="CLU_573713_0_0_1"/>
<evidence type="ECO:0000256" key="1">
    <source>
        <dbReference type="SAM" id="MobiDB-lite"/>
    </source>
</evidence>
<dbReference type="SUPFAM" id="SSF52047">
    <property type="entry name" value="RNI-like"/>
    <property type="match status" value="1"/>
</dbReference>